<evidence type="ECO:0000256" key="14">
    <source>
        <dbReference type="HAMAP-Rule" id="MF_00533"/>
    </source>
</evidence>
<reference evidence="17 18" key="1">
    <citation type="journal article" date="2015" name="Biotechnol. Bioeng.">
        <title>Genome sequence and phenotypic characterization of Caulobacter segnis.</title>
        <authorList>
            <person name="Patel S."/>
            <person name="Fletcher B."/>
            <person name="Scott D.C."/>
            <person name="Ely B."/>
        </authorList>
    </citation>
    <scope>NUCLEOTIDE SEQUENCE [LARGE SCALE GENOMIC DNA]</scope>
    <source>
        <strain evidence="17 18">ERI-2</strain>
    </source>
</reference>
<comment type="cofactor">
    <cofactor evidence="14">
        <name>[4Fe-4S] cluster</name>
        <dbReference type="ChEBI" id="CHEBI:49883"/>
    </cofactor>
    <text evidence="14">Binds 1 [4Fe-4S] cluster per dimer.</text>
</comment>
<dbReference type="OrthoDB" id="9778641at2"/>
<comment type="catalytic activity">
    <reaction evidence="13 14">
        <text>N2 + 8 reduced [2Fe-2S]-[ferredoxin] + 16 ATP + 16 H2O = H2 + 8 oxidized [2Fe-2S]-[ferredoxin] + 2 NH4(+) + 16 ADP + 16 phosphate + 6 H(+)</text>
        <dbReference type="Rhea" id="RHEA:21448"/>
        <dbReference type="Rhea" id="RHEA-COMP:10000"/>
        <dbReference type="Rhea" id="RHEA-COMP:10001"/>
        <dbReference type="ChEBI" id="CHEBI:15377"/>
        <dbReference type="ChEBI" id="CHEBI:15378"/>
        <dbReference type="ChEBI" id="CHEBI:17997"/>
        <dbReference type="ChEBI" id="CHEBI:18276"/>
        <dbReference type="ChEBI" id="CHEBI:28938"/>
        <dbReference type="ChEBI" id="CHEBI:30616"/>
        <dbReference type="ChEBI" id="CHEBI:33737"/>
        <dbReference type="ChEBI" id="CHEBI:33738"/>
        <dbReference type="ChEBI" id="CHEBI:43474"/>
        <dbReference type="ChEBI" id="CHEBI:456216"/>
        <dbReference type="EC" id="1.18.6.1"/>
    </reaction>
</comment>
<evidence type="ECO:0000256" key="8">
    <source>
        <dbReference type="ARBA" id="ARBA00022840"/>
    </source>
</evidence>
<dbReference type="InterPro" id="IPR000392">
    <property type="entry name" value="NifH/frxC"/>
</dbReference>
<proteinExistence type="inferred from homology"/>
<evidence type="ECO:0000256" key="2">
    <source>
        <dbReference type="ARBA" id="ARBA00005504"/>
    </source>
</evidence>
<evidence type="ECO:0000256" key="11">
    <source>
        <dbReference type="ARBA" id="ARBA00023014"/>
    </source>
</evidence>
<comment type="PTM">
    <text evidence="14">The reversible ADP-ribosylation of Arg-100 inactivates the nitrogenase reductase and regulates nitrogenase activity.</text>
</comment>
<protein>
    <recommendedName>
        <fullName evidence="14">Nitrogenase iron protein</fullName>
        <ecNumber evidence="14">1.18.6.1</ecNumber>
    </recommendedName>
    <alternativeName>
        <fullName evidence="14">Nitrogenase Fe protein</fullName>
    </alternativeName>
    <alternativeName>
        <fullName evidence="14">Nitrogenase component II</fullName>
    </alternativeName>
    <alternativeName>
        <fullName evidence="14">Nitrogenase reductase</fullName>
    </alternativeName>
</protein>
<dbReference type="GO" id="GO:0005524">
    <property type="term" value="F:ATP binding"/>
    <property type="evidence" value="ECO:0007669"/>
    <property type="project" value="UniProtKB-UniRule"/>
</dbReference>
<keyword evidence="4 14" id="KW-0004">4Fe-4S</keyword>
<dbReference type="HAMAP" id="MF_00533">
    <property type="entry name" value="NifH"/>
    <property type="match status" value="1"/>
</dbReference>
<dbReference type="Pfam" id="PF00142">
    <property type="entry name" value="Fer4_NifH"/>
    <property type="match status" value="1"/>
</dbReference>
<dbReference type="Gene3D" id="3.40.50.300">
    <property type="entry name" value="P-loop containing nucleotide triphosphate hydrolases"/>
    <property type="match status" value="1"/>
</dbReference>
<dbReference type="CDD" id="cd02040">
    <property type="entry name" value="NifH"/>
    <property type="match status" value="1"/>
</dbReference>
<feature type="binding site" evidence="14">
    <location>
        <position position="133"/>
    </location>
    <ligand>
        <name>[4Fe-4S] cluster</name>
        <dbReference type="ChEBI" id="CHEBI:49883"/>
        <note>ligand shared between dimeric partners</note>
    </ligand>
</feature>
<evidence type="ECO:0000256" key="15">
    <source>
        <dbReference type="PIRSR" id="PIRSR605977-50"/>
    </source>
</evidence>
<feature type="binding site" evidence="14">
    <location>
        <begin position="12"/>
        <end position="19"/>
    </location>
    <ligand>
        <name>ATP</name>
        <dbReference type="ChEBI" id="CHEBI:30616"/>
    </ligand>
</feature>
<dbReference type="GO" id="GO:0016163">
    <property type="term" value="F:nitrogenase activity"/>
    <property type="evidence" value="ECO:0007669"/>
    <property type="project" value="UniProtKB-UniRule"/>
</dbReference>
<keyword evidence="10 14" id="KW-0408">Iron</keyword>
<keyword evidence="8 14" id="KW-0067">ATP-binding</keyword>
<dbReference type="InterPro" id="IPR005977">
    <property type="entry name" value="Nitrogenase_Fe_NifH"/>
</dbReference>
<dbReference type="NCBIfam" id="TIGR01287">
    <property type="entry name" value="nifH"/>
    <property type="match status" value="1"/>
</dbReference>
<dbReference type="EMBL" id="LITT01000063">
    <property type="protein sequence ID" value="OAA83070.1"/>
    <property type="molecule type" value="Genomic_DNA"/>
</dbReference>
<dbReference type="PROSITE" id="PS51026">
    <property type="entry name" value="NIFH_FRXC_3"/>
    <property type="match status" value="1"/>
</dbReference>
<evidence type="ECO:0000256" key="5">
    <source>
        <dbReference type="ARBA" id="ARBA00022723"/>
    </source>
</evidence>
<dbReference type="GO" id="GO:0046872">
    <property type="term" value="F:metal ion binding"/>
    <property type="evidence" value="ECO:0007669"/>
    <property type="project" value="UniProtKB-KW"/>
</dbReference>
<keyword evidence="6 14" id="KW-0547">Nucleotide-binding</keyword>
<evidence type="ECO:0000256" key="12">
    <source>
        <dbReference type="ARBA" id="ARBA00023231"/>
    </source>
</evidence>
<feature type="binding site" evidence="14">
    <location>
        <position position="97"/>
    </location>
    <ligand>
        <name>[4Fe-4S] cluster</name>
        <dbReference type="ChEBI" id="CHEBI:49883"/>
        <note>ligand shared between dimeric partners</note>
    </ligand>
</feature>
<organism evidence="17 18">
    <name type="scientific">Clostridium ljungdahlii</name>
    <dbReference type="NCBI Taxonomy" id="1538"/>
    <lineage>
        <taxon>Bacteria</taxon>
        <taxon>Bacillati</taxon>
        <taxon>Bacillota</taxon>
        <taxon>Clostridia</taxon>
        <taxon>Eubacteriales</taxon>
        <taxon>Clostridiaceae</taxon>
        <taxon>Clostridium</taxon>
    </lineage>
</organism>
<keyword evidence="9 14" id="KW-0560">Oxidoreductase</keyword>
<evidence type="ECO:0000256" key="16">
    <source>
        <dbReference type="RuleBase" id="RU003688"/>
    </source>
</evidence>
<evidence type="ECO:0000256" key="1">
    <source>
        <dbReference type="ARBA" id="ARBA00002234"/>
    </source>
</evidence>
<feature type="modified residue" description="ADP-ribosylarginine; by dinitrogenase reductase ADP-ribosyltransferase" evidence="14 15">
    <location>
        <position position="100"/>
    </location>
</feature>
<gene>
    <name evidence="17" type="primary">nifH1_5</name>
    <name evidence="14" type="synonym">nifH</name>
    <name evidence="17" type="ORF">WY13_03846</name>
</gene>
<dbReference type="Proteomes" id="UP000077407">
    <property type="component" value="Unassembled WGS sequence"/>
</dbReference>
<evidence type="ECO:0000256" key="7">
    <source>
        <dbReference type="ARBA" id="ARBA00022765"/>
    </source>
</evidence>
<dbReference type="EC" id="1.18.6.1" evidence="14"/>
<dbReference type="InterPro" id="IPR030655">
    <property type="entry name" value="NifH/chlL_CS"/>
</dbReference>
<name>A0A168LF15_9CLOT</name>
<evidence type="ECO:0000256" key="4">
    <source>
        <dbReference type="ARBA" id="ARBA00022485"/>
    </source>
</evidence>
<comment type="similarity">
    <text evidence="2 14 16">Belongs to the NifH/BchL/ChlL family.</text>
</comment>
<comment type="subunit">
    <text evidence="3 14">Homodimer.</text>
</comment>
<comment type="caution">
    <text evidence="17">The sequence shown here is derived from an EMBL/GenBank/DDBJ whole genome shotgun (WGS) entry which is preliminary data.</text>
</comment>
<dbReference type="PANTHER" id="PTHR42864:SF2">
    <property type="entry name" value="LIGHT-INDEPENDENT PROTOCHLOROPHYLLIDE REDUCTASE IRON-SULFUR ATP-BINDING PROTEIN"/>
    <property type="match status" value="1"/>
</dbReference>
<dbReference type="PANTHER" id="PTHR42864">
    <property type="entry name" value="LIGHT-INDEPENDENT PROTOCHLOROPHYLLIDE REDUCTASE IRON-SULFUR ATP-BINDING PROTEIN"/>
    <property type="match status" value="1"/>
</dbReference>
<evidence type="ECO:0000256" key="9">
    <source>
        <dbReference type="ARBA" id="ARBA00023002"/>
    </source>
</evidence>
<sequence length="282" mass="30841">MPKKIKSIAIYGKGGIGKSTTTSNISAALSKMGYKVMQFGCDPKSDSTNTLRNGNYIPTVLDTLREKDKVDAHDVIFEGFNGVYCVESGGPSPGVGCAGRGIITAVQFFKQQRIFEELDLDYIIYDVLGDVVCGGFAMPIREGIAEHVFTVSSSDFMSIYASNNLFKGIKKYSDSDGALLGGIIGNSINKPYDKKILDAFAEKTSTQVIEYIPRSITVTHSELQGKTTIEAAPDSDQAKIYTRLAKKIVVHTESKVPSPLSIQELRDWGKQLANYLLKQENQ</sequence>
<dbReference type="RefSeq" id="WP_063557083.1">
    <property type="nucleotide sequence ID" value="NZ_LITT01000063.1"/>
</dbReference>
<dbReference type="AlphaFoldDB" id="A0A168LF15"/>
<accession>A0A168LF15</accession>
<dbReference type="InterPro" id="IPR027417">
    <property type="entry name" value="P-loop_NTPase"/>
</dbReference>
<dbReference type="PIRSF" id="PIRSF000363">
    <property type="entry name" value="Nitrogenase_iron"/>
    <property type="match status" value="1"/>
</dbReference>
<keyword evidence="5 14" id="KW-0479">Metal-binding</keyword>
<evidence type="ECO:0000313" key="17">
    <source>
        <dbReference type="EMBL" id="OAA83070.1"/>
    </source>
</evidence>
<dbReference type="PRINTS" id="PR00091">
    <property type="entry name" value="NITROGNASEII"/>
</dbReference>
<dbReference type="PROSITE" id="PS00746">
    <property type="entry name" value="NIFH_FRXC_1"/>
    <property type="match status" value="1"/>
</dbReference>
<dbReference type="SUPFAM" id="SSF52540">
    <property type="entry name" value="P-loop containing nucleoside triphosphate hydrolases"/>
    <property type="match status" value="1"/>
</dbReference>
<evidence type="ECO:0000256" key="6">
    <source>
        <dbReference type="ARBA" id="ARBA00022741"/>
    </source>
</evidence>
<dbReference type="PROSITE" id="PS00692">
    <property type="entry name" value="NIFH_FRXC_2"/>
    <property type="match status" value="1"/>
</dbReference>
<dbReference type="PATRIC" id="fig|1538.10.peg.3918"/>
<evidence type="ECO:0000256" key="13">
    <source>
        <dbReference type="ARBA" id="ARBA00047967"/>
    </source>
</evidence>
<comment type="PTM">
    <text evidence="15">The reversible ADP-ribosylation of Arg inactivates the nitrogenase reductase and regulates nitrogenase activity.</text>
</comment>
<dbReference type="GO" id="GO:0051539">
    <property type="term" value="F:4 iron, 4 sulfur cluster binding"/>
    <property type="evidence" value="ECO:0007669"/>
    <property type="project" value="UniProtKB-KW"/>
</dbReference>
<evidence type="ECO:0000256" key="3">
    <source>
        <dbReference type="ARBA" id="ARBA00011738"/>
    </source>
</evidence>
<comment type="function">
    <text evidence="1 14">The key enzymatic reactions in nitrogen fixation are catalyzed by the nitrogenase complex, which has 2 components: the iron protein and the molybdenum-iron protein.</text>
</comment>
<keyword evidence="11 14" id="KW-0411">Iron-sulfur</keyword>
<keyword evidence="12 14" id="KW-0535">Nitrogen fixation</keyword>
<evidence type="ECO:0000256" key="10">
    <source>
        <dbReference type="ARBA" id="ARBA00023004"/>
    </source>
</evidence>
<keyword evidence="7 14" id="KW-0013">ADP-ribosylation</keyword>
<evidence type="ECO:0000313" key="18">
    <source>
        <dbReference type="Proteomes" id="UP000077407"/>
    </source>
</evidence>